<evidence type="ECO:0008006" key="3">
    <source>
        <dbReference type="Google" id="ProtNLM"/>
    </source>
</evidence>
<dbReference type="SUPFAM" id="SSF47413">
    <property type="entry name" value="lambda repressor-like DNA-binding domains"/>
    <property type="match status" value="1"/>
</dbReference>
<accession>A0A239FJM7</accession>
<dbReference type="EMBL" id="FZOJ01000013">
    <property type="protein sequence ID" value="SNS56264.1"/>
    <property type="molecule type" value="Genomic_DNA"/>
</dbReference>
<keyword evidence="2" id="KW-1185">Reference proteome</keyword>
<dbReference type="InterPro" id="IPR010982">
    <property type="entry name" value="Lambda_DNA-bd_dom_sf"/>
</dbReference>
<name>A0A239FJM7_9FIRM</name>
<evidence type="ECO:0000313" key="1">
    <source>
        <dbReference type="EMBL" id="SNS56264.1"/>
    </source>
</evidence>
<protein>
    <recommendedName>
        <fullName evidence="3">Phage-associated protein, BcepMu gp16 family</fullName>
    </recommendedName>
</protein>
<dbReference type="GO" id="GO:0003677">
    <property type="term" value="F:DNA binding"/>
    <property type="evidence" value="ECO:0007669"/>
    <property type="project" value="InterPro"/>
</dbReference>
<organism evidence="1 2">
    <name type="scientific">Anaerovirgula multivorans</name>
    <dbReference type="NCBI Taxonomy" id="312168"/>
    <lineage>
        <taxon>Bacteria</taxon>
        <taxon>Bacillati</taxon>
        <taxon>Bacillota</taxon>
        <taxon>Clostridia</taxon>
        <taxon>Peptostreptococcales</taxon>
        <taxon>Natronincolaceae</taxon>
        <taxon>Anaerovirgula</taxon>
    </lineage>
</organism>
<dbReference type="Proteomes" id="UP000198304">
    <property type="component" value="Unassembled WGS sequence"/>
</dbReference>
<proteinExistence type="predicted"/>
<evidence type="ECO:0000313" key="2">
    <source>
        <dbReference type="Proteomes" id="UP000198304"/>
    </source>
</evidence>
<sequence length="65" mass="7527">MTKRALTPFGLDVKKQLLELGLTQKEFCKQYGIRETRFCEVIYGVMPGYKYKEKIARALKINTPA</sequence>
<gene>
    <name evidence="1" type="ORF">SAMN05446037_101314</name>
</gene>
<dbReference type="RefSeq" id="WP_089283463.1">
    <property type="nucleotide sequence ID" value="NZ_FZOJ01000013.1"/>
</dbReference>
<dbReference type="AlphaFoldDB" id="A0A239FJM7"/>
<reference evidence="1 2" key="1">
    <citation type="submission" date="2017-06" db="EMBL/GenBank/DDBJ databases">
        <authorList>
            <person name="Kim H.J."/>
            <person name="Triplett B.A."/>
        </authorList>
    </citation>
    <scope>NUCLEOTIDE SEQUENCE [LARGE SCALE GENOMIC DNA]</scope>
    <source>
        <strain evidence="1 2">SCA</strain>
    </source>
</reference>
<dbReference type="OrthoDB" id="2736986at2"/>